<reference evidence="2" key="2">
    <citation type="journal article" date="2023" name="Infect Dis Poverty">
        <title>Chromosome-scale genome of the human blood fluke Schistosoma mekongi and its implications for public health.</title>
        <authorList>
            <person name="Zhou M."/>
            <person name="Xu L."/>
            <person name="Xu D."/>
            <person name="Chen W."/>
            <person name="Khan J."/>
            <person name="Hu Y."/>
            <person name="Huang H."/>
            <person name="Wei H."/>
            <person name="Zhang Y."/>
            <person name="Chusongsang P."/>
            <person name="Tanasarnprasert K."/>
            <person name="Hu X."/>
            <person name="Limpanont Y."/>
            <person name="Lv Z."/>
        </authorList>
    </citation>
    <scope>NUCLEOTIDE SEQUENCE</scope>
    <source>
        <strain evidence="2">LV_2022a</strain>
    </source>
</reference>
<reference evidence="2" key="1">
    <citation type="submission" date="2022-04" db="EMBL/GenBank/DDBJ databases">
        <authorList>
            <person name="Xu L."/>
            <person name="Lv Z."/>
        </authorList>
    </citation>
    <scope>NUCLEOTIDE SEQUENCE</scope>
    <source>
        <strain evidence="2">LV_2022a</strain>
    </source>
</reference>
<dbReference type="Proteomes" id="UP001292079">
    <property type="component" value="Unassembled WGS sequence"/>
</dbReference>
<dbReference type="Pfam" id="PF16672">
    <property type="entry name" value="LAMTOR5"/>
    <property type="match status" value="1"/>
</dbReference>
<dbReference type="GO" id="GO:0043066">
    <property type="term" value="P:negative regulation of apoptotic process"/>
    <property type="evidence" value="ECO:0007669"/>
    <property type="project" value="InterPro"/>
</dbReference>
<sequence length="101" mass="11027">METKLFQNLAKLSSRPKVTAVQCIDTDGLCVASQGAINDQITGILSSICKHAASIEENSDPPVSVIEFESNDWVLGWLPETSTKPPEPSKEPELFRPTTNQ</sequence>
<proteinExistence type="predicted"/>
<comment type="caution">
    <text evidence="2">The sequence shown here is derived from an EMBL/GenBank/DDBJ whole genome shotgun (WGS) entry which is preliminary data.</text>
</comment>
<dbReference type="Gene3D" id="3.30.450.30">
    <property type="entry name" value="Dynein light chain 2a, cytoplasmic"/>
    <property type="match status" value="1"/>
</dbReference>
<evidence type="ECO:0008006" key="4">
    <source>
        <dbReference type="Google" id="ProtNLM"/>
    </source>
</evidence>
<dbReference type="AlphaFoldDB" id="A0AAE1ZAV0"/>
<accession>A0AAE1ZAV0</accession>
<dbReference type="InterPro" id="IPR024135">
    <property type="entry name" value="LAMTOR5"/>
</dbReference>
<gene>
    <name evidence="2" type="ORF">MN116_000043</name>
</gene>
<name>A0AAE1ZAV0_SCHME</name>
<keyword evidence="3" id="KW-1185">Reference proteome</keyword>
<dbReference type="GO" id="GO:0071986">
    <property type="term" value="C:Ragulator complex"/>
    <property type="evidence" value="ECO:0007669"/>
    <property type="project" value="InterPro"/>
</dbReference>
<protein>
    <recommendedName>
        <fullName evidence="4">Late endosomal/lysosomal adaptor and MAPK and MTOR activator 5</fullName>
    </recommendedName>
</protein>
<evidence type="ECO:0000256" key="1">
    <source>
        <dbReference type="SAM" id="MobiDB-lite"/>
    </source>
</evidence>
<organism evidence="2 3">
    <name type="scientific">Schistosoma mekongi</name>
    <name type="common">Parasitic worm</name>
    <dbReference type="NCBI Taxonomy" id="38744"/>
    <lineage>
        <taxon>Eukaryota</taxon>
        <taxon>Metazoa</taxon>
        <taxon>Spiralia</taxon>
        <taxon>Lophotrochozoa</taxon>
        <taxon>Platyhelminthes</taxon>
        <taxon>Trematoda</taxon>
        <taxon>Digenea</taxon>
        <taxon>Strigeidida</taxon>
        <taxon>Schistosomatoidea</taxon>
        <taxon>Schistosomatidae</taxon>
        <taxon>Schistosoma</taxon>
    </lineage>
</organism>
<evidence type="ECO:0000313" key="2">
    <source>
        <dbReference type="EMBL" id="KAK4470014.1"/>
    </source>
</evidence>
<dbReference type="EMBL" id="JALJAT010000004">
    <property type="protein sequence ID" value="KAK4470014.1"/>
    <property type="molecule type" value="Genomic_DNA"/>
</dbReference>
<feature type="region of interest" description="Disordered" evidence="1">
    <location>
        <begin position="78"/>
        <end position="101"/>
    </location>
</feature>
<evidence type="ECO:0000313" key="3">
    <source>
        <dbReference type="Proteomes" id="UP001292079"/>
    </source>
</evidence>